<evidence type="ECO:0000313" key="2">
    <source>
        <dbReference type="Proteomes" id="UP000324832"/>
    </source>
</evidence>
<sequence length="273" mass="30749">MAAKSTGGDGRLRINYYNILSNLYTDDHGIVLGERGYSNVLGERGYSNVLGERVQGIDPMWPIHGLQRIRVRATMDQMGHSESQIWSFSGVSVAIMVLPFRLAALLPFLGSAFGKPQNSKGLMNFQACAFESITYIQCKRCLMDEVGLIQLCLSGFKESDIESAKLVLLEATKQRITRKREGDQKKTLKEIVRILKETDPEDLPIFVAKDLHRLPPVTFDHVDATALLKDLLILKQDVNTIKTNYVTSSDLDEFKTQFQSNNLNENQKLRPLT</sequence>
<dbReference type="Proteomes" id="UP000324832">
    <property type="component" value="Unassembled WGS sequence"/>
</dbReference>
<gene>
    <name evidence="1" type="ORF">LSINAPIS_LOCUS8633</name>
</gene>
<organism evidence="1 2">
    <name type="scientific">Leptidea sinapis</name>
    <dbReference type="NCBI Taxonomy" id="189913"/>
    <lineage>
        <taxon>Eukaryota</taxon>
        <taxon>Metazoa</taxon>
        <taxon>Ecdysozoa</taxon>
        <taxon>Arthropoda</taxon>
        <taxon>Hexapoda</taxon>
        <taxon>Insecta</taxon>
        <taxon>Pterygota</taxon>
        <taxon>Neoptera</taxon>
        <taxon>Endopterygota</taxon>
        <taxon>Lepidoptera</taxon>
        <taxon>Glossata</taxon>
        <taxon>Ditrysia</taxon>
        <taxon>Papilionoidea</taxon>
        <taxon>Pieridae</taxon>
        <taxon>Dismorphiinae</taxon>
        <taxon>Leptidea</taxon>
    </lineage>
</organism>
<protein>
    <submittedName>
        <fullName evidence="1">Uncharacterized protein</fullName>
    </submittedName>
</protein>
<reference evidence="1 2" key="1">
    <citation type="submission" date="2017-07" db="EMBL/GenBank/DDBJ databases">
        <authorList>
            <person name="Talla V."/>
            <person name="Backstrom N."/>
        </authorList>
    </citation>
    <scope>NUCLEOTIDE SEQUENCE [LARGE SCALE GENOMIC DNA]</scope>
</reference>
<proteinExistence type="predicted"/>
<dbReference type="EMBL" id="FZQP02003113">
    <property type="protein sequence ID" value="VVC97330.1"/>
    <property type="molecule type" value="Genomic_DNA"/>
</dbReference>
<evidence type="ECO:0000313" key="1">
    <source>
        <dbReference type="EMBL" id="VVC97330.1"/>
    </source>
</evidence>
<name>A0A5E4QHX9_9NEOP</name>
<dbReference type="AlphaFoldDB" id="A0A5E4QHX9"/>
<keyword evidence="2" id="KW-1185">Reference proteome</keyword>
<accession>A0A5E4QHX9</accession>